<dbReference type="AlphaFoldDB" id="A0A1G2S9Y2"/>
<dbReference type="Pfam" id="PF00281">
    <property type="entry name" value="Ribosomal_L5"/>
    <property type="match status" value="1"/>
</dbReference>
<dbReference type="GO" id="GO:0005840">
    <property type="term" value="C:ribosome"/>
    <property type="evidence" value="ECO:0007669"/>
    <property type="project" value="UniProtKB-KW"/>
</dbReference>
<dbReference type="InterPro" id="IPR031310">
    <property type="entry name" value="Ribosomal_uL5_N"/>
</dbReference>
<evidence type="ECO:0000256" key="1">
    <source>
        <dbReference type="ARBA" id="ARBA00035461"/>
    </source>
</evidence>
<dbReference type="Gene3D" id="3.30.1440.10">
    <property type="match status" value="1"/>
</dbReference>
<dbReference type="EMBL" id="MHUS01000007">
    <property type="protein sequence ID" value="OHA81890.1"/>
    <property type="molecule type" value="Genomic_DNA"/>
</dbReference>
<sequence>MKSLREKQSDAYKALKEEFHIANVMAAPRITKVVVSTGTGSAKDRKARMELVMDRLTKIIGQRPAPR</sequence>
<feature type="domain" description="Large ribosomal subunit protein uL5 N-terminal" evidence="2">
    <location>
        <begin position="23"/>
        <end position="65"/>
    </location>
</feature>
<name>A0A1G2S9Y2_9BACT</name>
<organism evidence="3 4">
    <name type="scientific">Candidatus Yonathbacteria bacterium RIFCSPHIGHO2_01_FULL_51_10</name>
    <dbReference type="NCBI Taxonomy" id="1802723"/>
    <lineage>
        <taxon>Bacteria</taxon>
        <taxon>Candidatus Yonathiibacteriota</taxon>
    </lineage>
</organism>
<protein>
    <recommendedName>
        <fullName evidence="1">50S ribosomal protein L5</fullName>
    </recommendedName>
</protein>
<evidence type="ECO:0000259" key="2">
    <source>
        <dbReference type="Pfam" id="PF00281"/>
    </source>
</evidence>
<evidence type="ECO:0000313" key="4">
    <source>
        <dbReference type="Proteomes" id="UP000176997"/>
    </source>
</evidence>
<proteinExistence type="predicted"/>
<dbReference type="InterPro" id="IPR022803">
    <property type="entry name" value="Ribosomal_uL5_dom_sf"/>
</dbReference>
<dbReference type="STRING" id="1802723.A2675_01980"/>
<accession>A0A1G2S9Y2</accession>
<dbReference type="SUPFAM" id="SSF55282">
    <property type="entry name" value="RL5-like"/>
    <property type="match status" value="1"/>
</dbReference>
<gene>
    <name evidence="3" type="ORF">A2675_01980</name>
</gene>
<reference evidence="3 4" key="1">
    <citation type="journal article" date="2016" name="Nat. Commun.">
        <title>Thousands of microbial genomes shed light on interconnected biogeochemical processes in an aquifer system.</title>
        <authorList>
            <person name="Anantharaman K."/>
            <person name="Brown C.T."/>
            <person name="Hug L.A."/>
            <person name="Sharon I."/>
            <person name="Castelle C.J."/>
            <person name="Probst A.J."/>
            <person name="Thomas B.C."/>
            <person name="Singh A."/>
            <person name="Wilkins M.J."/>
            <person name="Karaoz U."/>
            <person name="Brodie E.L."/>
            <person name="Williams K.H."/>
            <person name="Hubbard S.S."/>
            <person name="Banfield J.F."/>
        </authorList>
    </citation>
    <scope>NUCLEOTIDE SEQUENCE [LARGE SCALE GENOMIC DNA]</scope>
</reference>
<keyword evidence="3" id="KW-0689">Ribosomal protein</keyword>
<feature type="non-terminal residue" evidence="3">
    <location>
        <position position="67"/>
    </location>
</feature>
<keyword evidence="3" id="KW-0687">Ribonucleoprotein</keyword>
<evidence type="ECO:0000313" key="3">
    <source>
        <dbReference type="EMBL" id="OHA81890.1"/>
    </source>
</evidence>
<comment type="caution">
    <text evidence="3">The sequence shown here is derived from an EMBL/GenBank/DDBJ whole genome shotgun (WGS) entry which is preliminary data.</text>
</comment>
<dbReference type="Proteomes" id="UP000176997">
    <property type="component" value="Unassembled WGS sequence"/>
</dbReference>